<feature type="transmembrane region" description="Helical" evidence="1">
    <location>
        <begin position="286"/>
        <end position="306"/>
    </location>
</feature>
<dbReference type="KEGG" id="aym:YM304_14510"/>
<keyword evidence="3" id="KW-1185">Reference proteome</keyword>
<keyword evidence="1" id="KW-1133">Transmembrane helix</keyword>
<dbReference type="InterPro" id="IPR050445">
    <property type="entry name" value="Bact_polysacc_biosynth/exp"/>
</dbReference>
<reference evidence="2 3" key="1">
    <citation type="journal article" date="2013" name="Int. J. Syst. Evol. Microbiol.">
        <title>Ilumatobacter nonamiense sp. nov. and Ilumatobacter coccineum sp. nov., isolated from seashore sand.</title>
        <authorList>
            <person name="Matsumoto A."/>
            <person name="Kasai H."/>
            <person name="Matsuo Y."/>
            <person name="Shizuri Y."/>
            <person name="Ichikawa N."/>
            <person name="Fujita N."/>
            <person name="Omura S."/>
            <person name="Takahashi Y."/>
        </authorList>
    </citation>
    <scope>NUCLEOTIDE SEQUENCE [LARGE SCALE GENOMIC DNA]</scope>
    <source>
        <strain evidence="3">NBRC 103263 / KCTC 29153 / YM16-304</strain>
    </source>
</reference>
<keyword evidence="1" id="KW-0472">Membrane</keyword>
<gene>
    <name evidence="2" type="ORF">YM304_14510</name>
</gene>
<name>A0A6C7E9D5_ILUCY</name>
<evidence type="ECO:0000256" key="1">
    <source>
        <dbReference type="SAM" id="Phobius"/>
    </source>
</evidence>
<evidence type="ECO:0008006" key="4">
    <source>
        <dbReference type="Google" id="ProtNLM"/>
    </source>
</evidence>
<dbReference type="PANTHER" id="PTHR32309:SF13">
    <property type="entry name" value="FERRIC ENTEROBACTIN TRANSPORT PROTEIN FEPE"/>
    <property type="match status" value="1"/>
</dbReference>
<dbReference type="EMBL" id="AP012057">
    <property type="protein sequence ID" value="BAN01765.1"/>
    <property type="molecule type" value="Genomic_DNA"/>
</dbReference>
<dbReference type="GO" id="GO:0004713">
    <property type="term" value="F:protein tyrosine kinase activity"/>
    <property type="evidence" value="ECO:0007669"/>
    <property type="project" value="TreeGrafter"/>
</dbReference>
<protein>
    <recommendedName>
        <fullName evidence="4">Polysaccharide chain length determinant N-terminal domain-containing protein</fullName>
    </recommendedName>
</protein>
<keyword evidence="1" id="KW-0812">Transmembrane</keyword>
<feature type="transmembrane region" description="Helical" evidence="1">
    <location>
        <begin position="33"/>
        <end position="52"/>
    </location>
</feature>
<accession>A0A6C7E9D5</accession>
<evidence type="ECO:0000313" key="3">
    <source>
        <dbReference type="Proteomes" id="UP000011863"/>
    </source>
</evidence>
<proteinExistence type="predicted"/>
<sequence length="363" mass="39088">MEEGHILTSGAHLHAERRPNYWLRLSENLFKRWYLLALPIVLMLAIGVVLAGRVTAPYKATGTLSASSNPLVEGQEVRGTSIDFFESPAGGTARLINERLQTDAFIERIAEAAGLTESIEAGGLLLDDIRSRVFARDIGETLLTIEATWSDPETTAVLVAVTIEQYLDFVLTTVSEDAEAAVDFYEDRLAEATAQAADAGLAYDAFVRSLPVLAADAELPLSDQLQLSRLNDRVINAQSQIDDSSAAIEASQLSVIQSRSEAGKTLVMIDPPQVPLEPESTSSTQILLLGAFFMLGVVLAAATLLLSTRLDDSVQTAGDVETATGSHVVAAVPRIKALRPPRRLPWKRKSQPTRSALASRLGS</sequence>
<evidence type="ECO:0000313" key="2">
    <source>
        <dbReference type="EMBL" id="BAN01765.1"/>
    </source>
</evidence>
<dbReference type="Proteomes" id="UP000011863">
    <property type="component" value="Chromosome"/>
</dbReference>
<dbReference type="GO" id="GO:0005886">
    <property type="term" value="C:plasma membrane"/>
    <property type="evidence" value="ECO:0007669"/>
    <property type="project" value="TreeGrafter"/>
</dbReference>
<dbReference type="PANTHER" id="PTHR32309">
    <property type="entry name" value="TYROSINE-PROTEIN KINASE"/>
    <property type="match status" value="1"/>
</dbReference>
<dbReference type="AlphaFoldDB" id="A0A6C7E9D5"/>
<organism evidence="2 3">
    <name type="scientific">Ilumatobacter coccineus (strain NBRC 103263 / KCTC 29153 / YM16-304)</name>
    <dbReference type="NCBI Taxonomy" id="1313172"/>
    <lineage>
        <taxon>Bacteria</taxon>
        <taxon>Bacillati</taxon>
        <taxon>Actinomycetota</taxon>
        <taxon>Acidimicrobiia</taxon>
        <taxon>Acidimicrobiales</taxon>
        <taxon>Ilumatobacteraceae</taxon>
        <taxon>Ilumatobacter</taxon>
    </lineage>
</organism>